<dbReference type="GO" id="GO:0009055">
    <property type="term" value="F:electron transfer activity"/>
    <property type="evidence" value="ECO:0007669"/>
    <property type="project" value="InterPro"/>
</dbReference>
<protein>
    <submittedName>
        <fullName evidence="8">Azurin</fullName>
    </submittedName>
</protein>
<reference evidence="9" key="1">
    <citation type="submission" date="2017-02" db="EMBL/GenBank/DDBJ databases">
        <authorList>
            <person name="Varghese N."/>
            <person name="Submissions S."/>
        </authorList>
    </citation>
    <scope>NUCLEOTIDE SEQUENCE [LARGE SCALE GENOMIC DNA]</scope>
    <source>
        <strain evidence="9">DSM 22385</strain>
    </source>
</reference>
<evidence type="ECO:0000256" key="1">
    <source>
        <dbReference type="ARBA" id="ARBA00022448"/>
    </source>
</evidence>
<evidence type="ECO:0000313" key="9">
    <source>
        <dbReference type="Proteomes" id="UP000189981"/>
    </source>
</evidence>
<name>A0A1T5A781_9SPHI</name>
<evidence type="ECO:0000256" key="3">
    <source>
        <dbReference type="ARBA" id="ARBA00022982"/>
    </source>
</evidence>
<dbReference type="InterPro" id="IPR008972">
    <property type="entry name" value="Cupredoxin"/>
</dbReference>
<keyword evidence="2" id="KW-0479">Metal-binding</keyword>
<sequence length="385" mass="42808">MGKISLLVCLLFLIISRALAQQNVDGEIVINLNAISGMQFDLVRFNVKPGVKVKINFTNTDDMAHNFLITKPGSRLDVVNDALKLEEKGPQMNYIPKSQNVLWSIPVVSTNQTATLTFNAPNQPGAYPYVCTYPGHGFIMYGVMYVSNDVNMPDLQTDQNIPPSRRESKAGQGLGPVKATPLSDAKAHHVSHPYDLVPPFLYRIFMDDSGPASIAVSLPQDISYCWDTGSCRLRYAWTGGFLDNTAIWKGHVDANAKILGTVFYREASEYPVIIGNSDKQAIAEFKGYKLIDKYPEFHYQLNGVDVFELIKPKNDGNGIVRNFRIPDAGNTVWFSGNSTNASLEHKSSAGTWVDGRLKLSPQDAKQFSITTTNYSLLFNTRRKKK</sequence>
<dbReference type="SUPFAM" id="SSF49503">
    <property type="entry name" value="Cupredoxins"/>
    <property type="match status" value="1"/>
</dbReference>
<dbReference type="PROSITE" id="PS00196">
    <property type="entry name" value="COPPER_BLUE"/>
    <property type="match status" value="1"/>
</dbReference>
<keyword evidence="3" id="KW-0249">Electron transport</keyword>
<evidence type="ECO:0000256" key="4">
    <source>
        <dbReference type="ARBA" id="ARBA00023008"/>
    </source>
</evidence>
<dbReference type="InterPro" id="IPR050845">
    <property type="entry name" value="Cu-binding_ET"/>
</dbReference>
<evidence type="ECO:0000256" key="2">
    <source>
        <dbReference type="ARBA" id="ARBA00022723"/>
    </source>
</evidence>
<dbReference type="STRING" id="572036.SAMN05661099_0403"/>
<dbReference type="PANTHER" id="PTHR38439">
    <property type="entry name" value="AURACYANIN-B"/>
    <property type="match status" value="1"/>
</dbReference>
<dbReference type="AlphaFoldDB" id="A0A1T5A781"/>
<evidence type="ECO:0000259" key="7">
    <source>
        <dbReference type="Pfam" id="PF00127"/>
    </source>
</evidence>
<gene>
    <name evidence="8" type="ORF">SAMN05661099_0403</name>
</gene>
<evidence type="ECO:0000256" key="5">
    <source>
        <dbReference type="SAM" id="MobiDB-lite"/>
    </source>
</evidence>
<feature type="region of interest" description="Disordered" evidence="5">
    <location>
        <begin position="154"/>
        <end position="184"/>
    </location>
</feature>
<dbReference type="EMBL" id="FUYR01000001">
    <property type="protein sequence ID" value="SKB30844.1"/>
    <property type="molecule type" value="Genomic_DNA"/>
</dbReference>
<evidence type="ECO:0000313" key="8">
    <source>
        <dbReference type="EMBL" id="SKB30844.1"/>
    </source>
</evidence>
<evidence type="ECO:0000256" key="6">
    <source>
        <dbReference type="SAM" id="SignalP"/>
    </source>
</evidence>
<dbReference type="InterPro" id="IPR000923">
    <property type="entry name" value="BlueCu_1"/>
</dbReference>
<dbReference type="CDD" id="cd04233">
    <property type="entry name" value="Auracyanin"/>
    <property type="match status" value="1"/>
</dbReference>
<dbReference type="Pfam" id="PF00127">
    <property type="entry name" value="Copper-bind"/>
    <property type="match status" value="1"/>
</dbReference>
<feature type="signal peptide" evidence="6">
    <location>
        <begin position="1"/>
        <end position="20"/>
    </location>
</feature>
<feature type="chain" id="PRO_5011961947" evidence="6">
    <location>
        <begin position="21"/>
        <end position="385"/>
    </location>
</feature>
<dbReference type="Gene3D" id="2.60.40.420">
    <property type="entry name" value="Cupredoxins - blue copper proteins"/>
    <property type="match status" value="1"/>
</dbReference>
<accession>A0A1T5A781</accession>
<proteinExistence type="predicted"/>
<keyword evidence="9" id="KW-1185">Reference proteome</keyword>
<keyword evidence="6" id="KW-0732">Signal</keyword>
<dbReference type="RefSeq" id="WP_079700907.1">
    <property type="nucleotide sequence ID" value="NZ_FUYR01000001.1"/>
</dbReference>
<keyword evidence="1" id="KW-0813">Transport</keyword>
<feature type="domain" description="Blue (type 1) copper" evidence="7">
    <location>
        <begin position="36"/>
        <end position="146"/>
    </location>
</feature>
<dbReference type="GO" id="GO:0005507">
    <property type="term" value="F:copper ion binding"/>
    <property type="evidence" value="ECO:0007669"/>
    <property type="project" value="InterPro"/>
</dbReference>
<keyword evidence="4" id="KW-0186">Copper</keyword>
<dbReference type="PANTHER" id="PTHR38439:SF2">
    <property type="entry name" value="OUTER MEMBRANE PROTEIN H.8"/>
    <property type="match status" value="1"/>
</dbReference>
<organism evidence="8 9">
    <name type="scientific">Daejeonella lutea</name>
    <dbReference type="NCBI Taxonomy" id="572036"/>
    <lineage>
        <taxon>Bacteria</taxon>
        <taxon>Pseudomonadati</taxon>
        <taxon>Bacteroidota</taxon>
        <taxon>Sphingobacteriia</taxon>
        <taxon>Sphingobacteriales</taxon>
        <taxon>Sphingobacteriaceae</taxon>
        <taxon>Daejeonella</taxon>
    </lineage>
</organism>
<dbReference type="Proteomes" id="UP000189981">
    <property type="component" value="Unassembled WGS sequence"/>
</dbReference>
<dbReference type="InterPro" id="IPR028871">
    <property type="entry name" value="BlueCu_1_BS"/>
</dbReference>
<dbReference type="OrthoDB" id="9808161at2"/>